<dbReference type="GO" id="GO:0009134">
    <property type="term" value="P:nucleoside diphosphate catabolic process"/>
    <property type="evidence" value="ECO:0007669"/>
    <property type="project" value="TreeGrafter"/>
</dbReference>
<evidence type="ECO:0000313" key="2">
    <source>
        <dbReference type="EMBL" id="QGO05415.1"/>
    </source>
</evidence>
<dbReference type="PANTHER" id="PTHR11782">
    <property type="entry name" value="ADENOSINE/GUANOSINE DIPHOSPHATASE"/>
    <property type="match status" value="1"/>
</dbReference>
<reference evidence="2 3" key="1">
    <citation type="submission" date="2019-04" db="EMBL/GenBank/DDBJ databases">
        <title>Complete genome sequencing of Piscirickettsia salmonis strain Psal-009.</title>
        <authorList>
            <person name="Schober I."/>
            <person name="Bunk B."/>
            <person name="Sproer C."/>
            <person name="Carril G.P."/>
            <person name="Riedel T."/>
            <person name="Flores-Herrera P.A."/>
            <person name="Nourdin-Galindo G."/>
            <person name="Marshall S.H."/>
            <person name="Overmann J."/>
        </authorList>
    </citation>
    <scope>NUCLEOTIDE SEQUENCE [LARGE SCALE GENOMIC DNA]</scope>
    <source>
        <strain evidence="2 3">Psal-009</strain>
    </source>
</reference>
<accession>A0A9Q5YL55</accession>
<evidence type="ECO:0000313" key="3">
    <source>
        <dbReference type="Proteomes" id="UP000422232"/>
    </source>
</evidence>
<dbReference type="Pfam" id="PF01150">
    <property type="entry name" value="GDA1_CD39"/>
    <property type="match status" value="1"/>
</dbReference>
<dbReference type="EMBL" id="CP038908">
    <property type="protein sequence ID" value="QGO05415.1"/>
    <property type="molecule type" value="Genomic_DNA"/>
</dbReference>
<dbReference type="CDD" id="cd24038">
    <property type="entry name" value="ASKHA_NBD_Lp1NTPDase-like"/>
    <property type="match status" value="1"/>
</dbReference>
<evidence type="ECO:0000256" key="1">
    <source>
        <dbReference type="ARBA" id="ARBA00022801"/>
    </source>
</evidence>
<dbReference type="GO" id="GO:0016020">
    <property type="term" value="C:membrane"/>
    <property type="evidence" value="ECO:0007669"/>
    <property type="project" value="TreeGrafter"/>
</dbReference>
<dbReference type="Gene3D" id="3.30.420.150">
    <property type="entry name" value="Exopolyphosphatase. Domain 2"/>
    <property type="match status" value="1"/>
</dbReference>
<protein>
    <submittedName>
        <fullName evidence="2">Nucleoside phosphatase, GDA1/CD39 family</fullName>
    </submittedName>
</protein>
<dbReference type="GO" id="GO:0017110">
    <property type="term" value="F:nucleoside diphosphate phosphatase activity"/>
    <property type="evidence" value="ECO:0007669"/>
    <property type="project" value="TreeGrafter"/>
</dbReference>
<sequence length="429" mass="48120">MKNKKLYLIITCILSTSALSTTQASTQCALIIDAGSSGSRAHLYQYDLNKSHFGKVAEFGKAAKLSPGLSIISADKAPDYISELLKKVNIPNSCYSDASKVQFGLYGTAGMRLLSQDAQKAIYQAIRTTLQQQPNSKKFNIFPHGIRTISGRWEGIFAWIDNNWDNAKFRLTAHTNGILEMGGASTQITFHPTTNVHNNNITRINLGHRPISIYSASYLGLGQDQLRNQFLNHTTCFPNGYKLPNGKRSQLADYATCQRSINPLITKVHQVQPINNLIDSNKTFNALSGFSYTAQFFKLQSLSADLLKQKGKQFCSTSWDQLQKTYPNNPFLYTYCINSAYFSRLLSRGYQFPSNATIIPTHTNRDGSNISWTRGALIYLENNPSTKKHLCPHYPAQETQLIKGQNDTHIKKQLSNNQNPYINQAEHKC</sequence>
<dbReference type="Proteomes" id="UP000422232">
    <property type="component" value="Chromosome"/>
</dbReference>
<keyword evidence="1" id="KW-0378">Hydrolase</keyword>
<dbReference type="Gene3D" id="3.30.420.40">
    <property type="match status" value="1"/>
</dbReference>
<dbReference type="RefSeq" id="WP_016211932.1">
    <property type="nucleotide sequence ID" value="NZ_CP012413.1"/>
</dbReference>
<dbReference type="PANTHER" id="PTHR11782:SF83">
    <property type="entry name" value="GUANOSINE-DIPHOSPHATASE"/>
    <property type="match status" value="1"/>
</dbReference>
<organism evidence="2 3">
    <name type="scientific">Piscirickettsia salmonis</name>
    <dbReference type="NCBI Taxonomy" id="1238"/>
    <lineage>
        <taxon>Bacteria</taxon>
        <taxon>Pseudomonadati</taxon>
        <taxon>Pseudomonadota</taxon>
        <taxon>Gammaproteobacteria</taxon>
        <taxon>Thiotrichales</taxon>
        <taxon>Piscirickettsiaceae</taxon>
        <taxon>Piscirickettsia</taxon>
    </lineage>
</organism>
<dbReference type="InterPro" id="IPR000407">
    <property type="entry name" value="GDA1_CD39_NTPase"/>
</dbReference>
<gene>
    <name evidence="2" type="ORF">Psal009_01304</name>
</gene>
<dbReference type="AlphaFoldDB" id="A0A9Q5YL55"/>
<dbReference type="GeneID" id="66740487"/>
<proteinExistence type="predicted"/>
<name>A0A9Q5YL55_PISSA</name>
<keyword evidence="3" id="KW-1185">Reference proteome</keyword>